<dbReference type="SUPFAM" id="SSF52540">
    <property type="entry name" value="P-loop containing nucleoside triphosphate hydrolases"/>
    <property type="match status" value="1"/>
</dbReference>
<comment type="pathway">
    <text evidence="5">Cofactor biosynthesis; coenzyme A biosynthesis; CoA from (R)-pantothenate: step 5/5.</text>
</comment>
<evidence type="ECO:0000313" key="7">
    <source>
        <dbReference type="EMBL" id="TWI57000.1"/>
    </source>
</evidence>
<evidence type="ECO:0000256" key="2">
    <source>
        <dbReference type="ARBA" id="ARBA00022741"/>
    </source>
</evidence>
<dbReference type="FunFam" id="3.40.50.300:FF:000485">
    <property type="entry name" value="Dephospho-CoA kinase CAB5"/>
    <property type="match status" value="1"/>
</dbReference>
<comment type="caution">
    <text evidence="7">The sequence shown here is derived from an EMBL/GenBank/DDBJ whole genome shotgun (WGS) entry which is preliminary data.</text>
</comment>
<dbReference type="OrthoDB" id="9812943at2"/>
<dbReference type="CDD" id="cd02022">
    <property type="entry name" value="DPCK"/>
    <property type="match status" value="1"/>
</dbReference>
<evidence type="ECO:0000256" key="3">
    <source>
        <dbReference type="ARBA" id="ARBA00022840"/>
    </source>
</evidence>
<keyword evidence="4 5" id="KW-0173">Coenzyme A biosynthesis</keyword>
<dbReference type="AlphaFoldDB" id="A0A562QLD1"/>
<dbReference type="PANTHER" id="PTHR10695">
    <property type="entry name" value="DEPHOSPHO-COA KINASE-RELATED"/>
    <property type="match status" value="1"/>
</dbReference>
<comment type="subcellular location">
    <subcellularLocation>
        <location evidence="5">Cytoplasm</location>
    </subcellularLocation>
</comment>
<evidence type="ECO:0000256" key="5">
    <source>
        <dbReference type="HAMAP-Rule" id="MF_00376"/>
    </source>
</evidence>
<dbReference type="HAMAP" id="MF_00376">
    <property type="entry name" value="Dephospho_CoA_kinase"/>
    <property type="match status" value="1"/>
</dbReference>
<dbReference type="GO" id="GO:0004140">
    <property type="term" value="F:dephospho-CoA kinase activity"/>
    <property type="evidence" value="ECO:0007669"/>
    <property type="project" value="UniProtKB-UniRule"/>
</dbReference>
<dbReference type="Proteomes" id="UP000315711">
    <property type="component" value="Unassembled WGS sequence"/>
</dbReference>
<dbReference type="Pfam" id="PF01121">
    <property type="entry name" value="CoaE"/>
    <property type="match status" value="1"/>
</dbReference>
<name>A0A562QLD1_9BACI</name>
<dbReference type="GO" id="GO:0015937">
    <property type="term" value="P:coenzyme A biosynthetic process"/>
    <property type="evidence" value="ECO:0007669"/>
    <property type="project" value="UniProtKB-UniRule"/>
</dbReference>
<gene>
    <name evidence="5" type="primary">coaE</name>
    <name evidence="7" type="ORF">IQ10_01695</name>
</gene>
<dbReference type="EC" id="2.7.1.24" evidence="5 6"/>
<evidence type="ECO:0000256" key="6">
    <source>
        <dbReference type="NCBIfam" id="TIGR00152"/>
    </source>
</evidence>
<dbReference type="PROSITE" id="PS51219">
    <property type="entry name" value="DPCK"/>
    <property type="match status" value="1"/>
</dbReference>
<keyword evidence="8" id="KW-1185">Reference proteome</keyword>
<feature type="binding site" evidence="5">
    <location>
        <begin position="10"/>
        <end position="15"/>
    </location>
    <ligand>
        <name>ATP</name>
        <dbReference type="ChEBI" id="CHEBI:30616"/>
    </ligand>
</feature>
<dbReference type="PANTHER" id="PTHR10695:SF46">
    <property type="entry name" value="BIFUNCTIONAL COENZYME A SYNTHASE-RELATED"/>
    <property type="match status" value="1"/>
</dbReference>
<dbReference type="InterPro" id="IPR001977">
    <property type="entry name" value="Depp_CoAkinase"/>
</dbReference>
<accession>A0A562QLD1</accession>
<dbReference type="GO" id="GO:0005737">
    <property type="term" value="C:cytoplasm"/>
    <property type="evidence" value="ECO:0007669"/>
    <property type="project" value="UniProtKB-SubCell"/>
</dbReference>
<dbReference type="UniPathway" id="UPA00241">
    <property type="reaction ID" value="UER00356"/>
</dbReference>
<reference evidence="7 8" key="1">
    <citation type="journal article" date="2015" name="Stand. Genomic Sci.">
        <title>Genomic Encyclopedia of Bacterial and Archaeal Type Strains, Phase III: the genomes of soil and plant-associated and newly described type strains.</title>
        <authorList>
            <person name="Whitman W.B."/>
            <person name="Woyke T."/>
            <person name="Klenk H.P."/>
            <person name="Zhou Y."/>
            <person name="Lilburn T.G."/>
            <person name="Beck B.J."/>
            <person name="De Vos P."/>
            <person name="Vandamme P."/>
            <person name="Eisen J.A."/>
            <person name="Garrity G."/>
            <person name="Hugenholtz P."/>
            <person name="Kyrpides N.C."/>
        </authorList>
    </citation>
    <scope>NUCLEOTIDE SEQUENCE [LARGE SCALE GENOMIC DNA]</scope>
    <source>
        <strain evidence="7 8">CGMCC 1.10116</strain>
    </source>
</reference>
<dbReference type="InterPro" id="IPR027417">
    <property type="entry name" value="P-loop_NTPase"/>
</dbReference>
<evidence type="ECO:0000313" key="8">
    <source>
        <dbReference type="Proteomes" id="UP000315711"/>
    </source>
</evidence>
<dbReference type="NCBIfam" id="TIGR00152">
    <property type="entry name" value="dephospho-CoA kinase"/>
    <property type="match status" value="1"/>
</dbReference>
<evidence type="ECO:0000256" key="4">
    <source>
        <dbReference type="ARBA" id="ARBA00022993"/>
    </source>
</evidence>
<keyword evidence="3 5" id="KW-0067">ATP-binding</keyword>
<dbReference type="EMBL" id="VLKZ01000004">
    <property type="protein sequence ID" value="TWI57000.1"/>
    <property type="molecule type" value="Genomic_DNA"/>
</dbReference>
<comment type="catalytic activity">
    <reaction evidence="5">
        <text>3'-dephospho-CoA + ATP = ADP + CoA + H(+)</text>
        <dbReference type="Rhea" id="RHEA:18245"/>
        <dbReference type="ChEBI" id="CHEBI:15378"/>
        <dbReference type="ChEBI" id="CHEBI:30616"/>
        <dbReference type="ChEBI" id="CHEBI:57287"/>
        <dbReference type="ChEBI" id="CHEBI:57328"/>
        <dbReference type="ChEBI" id="CHEBI:456216"/>
        <dbReference type="EC" id="2.7.1.24"/>
    </reaction>
</comment>
<dbReference type="Gene3D" id="3.40.50.300">
    <property type="entry name" value="P-loop containing nucleotide triphosphate hydrolases"/>
    <property type="match status" value="1"/>
</dbReference>
<keyword evidence="2 5" id="KW-0547">Nucleotide-binding</keyword>
<comment type="function">
    <text evidence="5">Catalyzes the phosphorylation of the 3'-hydroxyl group of dephosphocoenzyme A to form coenzyme A.</text>
</comment>
<proteinExistence type="inferred from homology"/>
<comment type="similarity">
    <text evidence="1 5">Belongs to the CoaE family.</text>
</comment>
<keyword evidence="5 7" id="KW-0418">Kinase</keyword>
<dbReference type="GO" id="GO:0005524">
    <property type="term" value="F:ATP binding"/>
    <property type="evidence" value="ECO:0007669"/>
    <property type="project" value="UniProtKB-UniRule"/>
</dbReference>
<keyword evidence="5" id="KW-0808">Transferase</keyword>
<protein>
    <recommendedName>
        <fullName evidence="5 6">Dephospho-CoA kinase</fullName>
        <ecNumber evidence="5 6">2.7.1.24</ecNumber>
    </recommendedName>
    <alternativeName>
        <fullName evidence="5">Dephosphocoenzyme A kinase</fullName>
    </alternativeName>
</protein>
<dbReference type="RefSeq" id="WP_144450026.1">
    <property type="nucleotide sequence ID" value="NZ_VLKZ01000004.1"/>
</dbReference>
<evidence type="ECO:0000256" key="1">
    <source>
        <dbReference type="ARBA" id="ARBA00009018"/>
    </source>
</evidence>
<sequence length="199" mass="22178">MFIGLTGGIASGKSTVSNMIREKNIPIIDADEVAREVVEPGTATLQAISEQFGSSVLNEDGTLARKKLGTIIFRDPSQRDILNQIVHPAVRKRMNALKEHYVANGAKTIVYDIPLLYESNLFHLVDKVLLVYVDEETQLSRLMERDQAGKEDAKQRIASQMPLAKKRERADAVIDNSGTKEETKAQLDAILDKWLKESC</sequence>
<keyword evidence="5" id="KW-0963">Cytoplasm</keyword>
<organism evidence="7 8">
    <name type="scientific">Halalkalibacter nanhaiisediminis</name>
    <dbReference type="NCBI Taxonomy" id="688079"/>
    <lineage>
        <taxon>Bacteria</taxon>
        <taxon>Bacillati</taxon>
        <taxon>Bacillota</taxon>
        <taxon>Bacilli</taxon>
        <taxon>Bacillales</taxon>
        <taxon>Bacillaceae</taxon>
        <taxon>Halalkalibacter</taxon>
    </lineage>
</organism>